<dbReference type="InterPro" id="IPR011856">
    <property type="entry name" value="tRNA_endonuc-like_dom_sf"/>
</dbReference>
<dbReference type="GO" id="GO:0005730">
    <property type="term" value="C:nucleolus"/>
    <property type="evidence" value="ECO:0007669"/>
    <property type="project" value="UniProtKB-SubCell"/>
</dbReference>
<dbReference type="PIRSF" id="PIRSF017250">
    <property type="entry name" value="tRNA_splic_SEN34"/>
    <property type="match status" value="1"/>
</dbReference>
<dbReference type="GO" id="GO:0003676">
    <property type="term" value="F:nucleic acid binding"/>
    <property type="evidence" value="ECO:0007669"/>
    <property type="project" value="InterPro"/>
</dbReference>
<evidence type="ECO:0000256" key="7">
    <source>
        <dbReference type="ARBA" id="ARBA00023242"/>
    </source>
</evidence>
<protein>
    <recommendedName>
        <fullName evidence="9 10">tRNA-splicing endonuclease subunit Sen34</fullName>
        <ecNumber evidence="3 10">4.6.1.16</ecNumber>
    </recommendedName>
</protein>
<feature type="region of interest" description="Disordered" evidence="12">
    <location>
        <begin position="12"/>
        <end position="44"/>
    </location>
</feature>
<evidence type="ECO:0000256" key="2">
    <source>
        <dbReference type="ARBA" id="ARBA00008078"/>
    </source>
</evidence>
<evidence type="ECO:0000313" key="15">
    <source>
        <dbReference type="EMBL" id="KAF4101656.1"/>
    </source>
</evidence>
<evidence type="ECO:0000256" key="6">
    <source>
        <dbReference type="ARBA" id="ARBA00023239"/>
    </source>
</evidence>
<comment type="similarity">
    <text evidence="2 10">Belongs to the tRNA-intron endonuclease family.</text>
</comment>
<dbReference type="FunFam" id="3.40.1350.10:FF:000002">
    <property type="entry name" value="tRNA-splicing endonuclease subunit Sen34"/>
    <property type="match status" value="1"/>
</dbReference>
<reference evidence="15 16" key="1">
    <citation type="submission" date="2020-04" db="EMBL/GenBank/DDBJ databases">
        <title>Chromosome-level genome assembly of a cyprinid fish Onychostoma macrolepis by integration of Nanopore Sequencing, Bionano and Hi-C technology.</title>
        <authorList>
            <person name="Wang D."/>
        </authorList>
    </citation>
    <scope>NUCLEOTIDE SEQUENCE [LARGE SCALE GENOMIC DNA]</scope>
    <source>
        <strain evidence="15">SWU-2019</strain>
        <tissue evidence="15">Muscle</tissue>
    </source>
</reference>
<dbReference type="InterPro" id="IPR016690">
    <property type="entry name" value="TSEN34"/>
</dbReference>
<comment type="function">
    <text evidence="10">Constitutes one of the two catalytic subunit of the tRNA-splicing endonuclease complex, a complex responsible for identification and cleavage of the splice sites in pre-tRNA. It cleaves pre-tRNA at the 5'- and 3'-splice sites to release the intron. The products are an intron and two tRNA half-molecules bearing 2',3'-cyclic phosphate and 5'-OH termini. There are no conserved sequences at the splice sites, but the intron is invariably located at the same site in the gene, placing the splice sites an invariant distance from the constant structural features of the tRNA body.</text>
</comment>
<evidence type="ECO:0000256" key="10">
    <source>
        <dbReference type="PIRNR" id="PIRNR017250"/>
    </source>
</evidence>
<evidence type="ECO:0000256" key="4">
    <source>
        <dbReference type="ARBA" id="ARBA00022664"/>
    </source>
</evidence>
<evidence type="ECO:0000256" key="8">
    <source>
        <dbReference type="ARBA" id="ARBA00064779"/>
    </source>
</evidence>
<evidence type="ECO:0000259" key="14">
    <source>
        <dbReference type="Pfam" id="PF26577"/>
    </source>
</evidence>
<dbReference type="Proteomes" id="UP000579812">
    <property type="component" value="Unassembled WGS sequence"/>
</dbReference>
<dbReference type="Pfam" id="PF26577">
    <property type="entry name" value="TSEN34_N"/>
    <property type="match status" value="1"/>
</dbReference>
<evidence type="ECO:0000256" key="1">
    <source>
        <dbReference type="ARBA" id="ARBA00004604"/>
    </source>
</evidence>
<proteinExistence type="inferred from homology"/>
<keyword evidence="16" id="KW-1185">Reference proteome</keyword>
<feature type="active site" evidence="11">
    <location>
        <position position="263"/>
    </location>
</feature>
<evidence type="ECO:0000256" key="9">
    <source>
        <dbReference type="ARBA" id="ARBA00070870"/>
    </source>
</evidence>
<name>A0A7J6C364_9TELE</name>
<feature type="domain" description="tRNA intron endonuclease catalytic" evidence="13">
    <location>
        <begin position="235"/>
        <end position="310"/>
    </location>
</feature>
<dbReference type="PANTHER" id="PTHR13070">
    <property type="entry name" value="TRNA-SPLICING ENDONUCLEASE SUBUNIT SEN34-RELATED"/>
    <property type="match status" value="1"/>
</dbReference>
<evidence type="ECO:0000259" key="13">
    <source>
        <dbReference type="Pfam" id="PF01974"/>
    </source>
</evidence>
<feature type="compositionally biased region" description="Basic and acidic residues" evidence="12">
    <location>
        <begin position="35"/>
        <end position="44"/>
    </location>
</feature>
<comment type="subunit">
    <text evidence="8">tRNA splicing endonuclease is a heterotetramer composed of TSEN2, TSEN15, TSEN34/LENG5 and TSEN54. tRNA splicing endonuclease complex also contains proteins of the pre-mRNA 3'-end processing machinery such as CLP1, CPSF1, CPSF4 and CSTF2.</text>
</comment>
<comment type="caution">
    <text evidence="15">The sequence shown here is derived from an EMBL/GenBank/DDBJ whole genome shotgun (WGS) entry which is preliminary data.</text>
</comment>
<dbReference type="GO" id="GO:0000214">
    <property type="term" value="C:tRNA-intron endonuclease complex"/>
    <property type="evidence" value="ECO:0007669"/>
    <property type="project" value="UniProtKB-UniRule"/>
</dbReference>
<dbReference type="GO" id="GO:0000213">
    <property type="term" value="F:tRNA-intron lyase activity"/>
    <property type="evidence" value="ECO:0007669"/>
    <property type="project" value="UniProtKB-UniRule"/>
</dbReference>
<dbReference type="PANTHER" id="PTHR13070:SF0">
    <property type="entry name" value="TRNA-SPLICING ENDONUCLEASE SUBUNIT SEN34"/>
    <property type="match status" value="1"/>
</dbReference>
<evidence type="ECO:0000313" key="16">
    <source>
        <dbReference type="Proteomes" id="UP000579812"/>
    </source>
</evidence>
<dbReference type="NCBIfam" id="TIGR00324">
    <property type="entry name" value="endA"/>
    <property type="match status" value="1"/>
</dbReference>
<dbReference type="EC" id="4.6.1.16" evidence="3 10"/>
<keyword evidence="5 10" id="KW-0819">tRNA processing</keyword>
<evidence type="ECO:0000256" key="12">
    <source>
        <dbReference type="SAM" id="MobiDB-lite"/>
    </source>
</evidence>
<dbReference type="InterPro" id="IPR006677">
    <property type="entry name" value="tRNA_intron_Endonuc_cat-like"/>
</dbReference>
<accession>A0A7J6C364</accession>
<dbReference type="OrthoDB" id="48041at2759"/>
<dbReference type="InterPro" id="IPR006676">
    <property type="entry name" value="tRNA_splic"/>
</dbReference>
<dbReference type="EMBL" id="JAAMOB010000018">
    <property type="protein sequence ID" value="KAF4101656.1"/>
    <property type="molecule type" value="Genomic_DNA"/>
</dbReference>
<sequence length="336" mass="37604">MWRQHEVCFGDVIDGDPAGMNASQQSSSEEVNEDLDTKSESERQPSKDALIDISFCGATPLLWKVSDMKRCRSVGVIGALVGSLARQPRQNVRLGRPLELLQEEALLLEETSSAAASLRPQDCGDEERHSEAVRQYEAGLESSYKEQCALALEDKKRVLRKIMNEKENGERVSGTDDSGNPIRDRLNALDQAFRFPWSAMAVQLCTARAGFSHCPEERSFHSTDWPMPRDERLNTRFCVYRDLKNKGFYLTSAGKFGGDFLVYPGDPLRFHAHFIALCISMDEELPLCDILAIARLGSNVKKTVLLCSPRSRSETGRDESVEGDVVYSSLQWSSMV</sequence>
<dbReference type="GO" id="GO:0006397">
    <property type="term" value="P:mRNA processing"/>
    <property type="evidence" value="ECO:0007669"/>
    <property type="project" value="UniProtKB-KW"/>
</dbReference>
<evidence type="ECO:0000256" key="11">
    <source>
        <dbReference type="PIRSR" id="PIRSR017250-50"/>
    </source>
</evidence>
<dbReference type="SUPFAM" id="SSF53032">
    <property type="entry name" value="tRNA-intron endonuclease catalytic domain-like"/>
    <property type="match status" value="1"/>
</dbReference>
<feature type="active site" evidence="11">
    <location>
        <position position="302"/>
    </location>
</feature>
<dbReference type="InterPro" id="IPR059049">
    <property type="entry name" value="TSEN34_N"/>
</dbReference>
<keyword evidence="4" id="KW-0507">mRNA processing</keyword>
<gene>
    <name evidence="15" type="ORF">G5714_018088</name>
</gene>
<dbReference type="AlphaFoldDB" id="A0A7J6C364"/>
<dbReference type="InterPro" id="IPR036167">
    <property type="entry name" value="tRNA_intron_Endo_cat-like_sf"/>
</dbReference>
<evidence type="ECO:0000256" key="3">
    <source>
        <dbReference type="ARBA" id="ARBA00012573"/>
    </source>
</evidence>
<keyword evidence="6 10" id="KW-0456">Lyase</keyword>
<dbReference type="Gene3D" id="3.40.1350.10">
    <property type="match status" value="1"/>
</dbReference>
<dbReference type="CDD" id="cd22363">
    <property type="entry name" value="tRNA-intron_lyase_C"/>
    <property type="match status" value="1"/>
</dbReference>
<evidence type="ECO:0000256" key="5">
    <source>
        <dbReference type="ARBA" id="ARBA00022694"/>
    </source>
</evidence>
<feature type="domain" description="TSEN34 N-terminal" evidence="14">
    <location>
        <begin position="51"/>
        <end position="114"/>
    </location>
</feature>
<comment type="subcellular location">
    <subcellularLocation>
        <location evidence="1">Nucleus</location>
        <location evidence="1">Nucleolus</location>
    </subcellularLocation>
</comment>
<feature type="active site" evidence="11">
    <location>
        <position position="271"/>
    </location>
</feature>
<dbReference type="Pfam" id="PF01974">
    <property type="entry name" value="tRNA_int_endo"/>
    <property type="match status" value="1"/>
</dbReference>
<keyword evidence="7 10" id="KW-0539">Nucleus</keyword>
<dbReference type="GO" id="GO:0000379">
    <property type="term" value="P:tRNA-type intron splice site recognition and cleavage"/>
    <property type="evidence" value="ECO:0007669"/>
    <property type="project" value="UniProtKB-UniRule"/>
</dbReference>
<organism evidence="15 16">
    <name type="scientific">Onychostoma macrolepis</name>
    <dbReference type="NCBI Taxonomy" id="369639"/>
    <lineage>
        <taxon>Eukaryota</taxon>
        <taxon>Metazoa</taxon>
        <taxon>Chordata</taxon>
        <taxon>Craniata</taxon>
        <taxon>Vertebrata</taxon>
        <taxon>Euteleostomi</taxon>
        <taxon>Actinopterygii</taxon>
        <taxon>Neopterygii</taxon>
        <taxon>Teleostei</taxon>
        <taxon>Ostariophysi</taxon>
        <taxon>Cypriniformes</taxon>
        <taxon>Cyprinidae</taxon>
        <taxon>Acrossocheilinae</taxon>
        <taxon>Onychostoma</taxon>
    </lineage>
</organism>